<evidence type="ECO:0000313" key="5">
    <source>
        <dbReference type="Proteomes" id="UP001203880"/>
    </source>
</evidence>
<protein>
    <submittedName>
        <fullName evidence="4">Porin family protein</fullName>
    </submittedName>
</protein>
<feature type="domain" description="Outer membrane protein beta-barrel" evidence="3">
    <location>
        <begin position="10"/>
        <end position="175"/>
    </location>
</feature>
<evidence type="ECO:0000313" key="4">
    <source>
        <dbReference type="EMBL" id="MCL6281915.1"/>
    </source>
</evidence>
<dbReference type="SUPFAM" id="SSF56925">
    <property type="entry name" value="OMPA-like"/>
    <property type="match status" value="1"/>
</dbReference>
<evidence type="ECO:0000259" key="3">
    <source>
        <dbReference type="Pfam" id="PF13505"/>
    </source>
</evidence>
<dbReference type="InterPro" id="IPR027385">
    <property type="entry name" value="Beta-barrel_OMP"/>
</dbReference>
<evidence type="ECO:0000256" key="2">
    <source>
        <dbReference type="SAM" id="SignalP"/>
    </source>
</evidence>
<accession>A0ABT0PWD8</accession>
<dbReference type="EMBL" id="JAMFMB010000001">
    <property type="protein sequence ID" value="MCL6281915.1"/>
    <property type="molecule type" value="Genomic_DNA"/>
</dbReference>
<reference evidence="4" key="1">
    <citation type="submission" date="2022-05" db="EMBL/GenBank/DDBJ databases">
        <authorList>
            <person name="Park J.-S."/>
        </authorList>
    </citation>
    <scope>NUCLEOTIDE SEQUENCE</scope>
    <source>
        <strain evidence="4">2012CJ41-6</strain>
    </source>
</reference>
<keyword evidence="1 2" id="KW-0732">Signal</keyword>
<dbReference type="RefSeq" id="WP_249705810.1">
    <property type="nucleotide sequence ID" value="NZ_JAMFMB010000001.1"/>
</dbReference>
<name>A0ABT0PWD8_9RHOB</name>
<evidence type="ECO:0000256" key="1">
    <source>
        <dbReference type="ARBA" id="ARBA00022729"/>
    </source>
</evidence>
<comment type="caution">
    <text evidence="4">The sequence shown here is derived from an EMBL/GenBank/DDBJ whole genome shotgun (WGS) entry which is preliminary data.</text>
</comment>
<organism evidence="4 5">
    <name type="scientific">Ruegeria spongiae</name>
    <dbReference type="NCBI Taxonomy" id="2942209"/>
    <lineage>
        <taxon>Bacteria</taxon>
        <taxon>Pseudomonadati</taxon>
        <taxon>Pseudomonadota</taxon>
        <taxon>Alphaproteobacteria</taxon>
        <taxon>Rhodobacterales</taxon>
        <taxon>Roseobacteraceae</taxon>
        <taxon>Ruegeria</taxon>
    </lineage>
</organism>
<proteinExistence type="predicted"/>
<sequence>MKRRQPILSLLTALTLCCASPVLAEDWTGVYGGFALGYTDVDGPGSAGGNDVSFGPHIGYDHDFGNFVLGGEFEYNRTDIDLGGTSGDLDYIGRLKLRGGYDFGRALGYVVIGAARAKTSGADDTGAVYGIGVSVPVSDRVLIGGEILRHDFSDLGDGSGDFDTDTFNLRTTFRF</sequence>
<keyword evidence="5" id="KW-1185">Reference proteome</keyword>
<gene>
    <name evidence="4" type="ORF">M3P21_00075</name>
</gene>
<dbReference type="Pfam" id="PF13505">
    <property type="entry name" value="OMP_b-brl"/>
    <property type="match status" value="1"/>
</dbReference>
<feature type="chain" id="PRO_5045721200" evidence="2">
    <location>
        <begin position="25"/>
        <end position="175"/>
    </location>
</feature>
<dbReference type="InterPro" id="IPR011250">
    <property type="entry name" value="OMP/PagP_B-barrel"/>
</dbReference>
<feature type="signal peptide" evidence="2">
    <location>
        <begin position="1"/>
        <end position="24"/>
    </location>
</feature>
<dbReference type="Proteomes" id="UP001203880">
    <property type="component" value="Unassembled WGS sequence"/>
</dbReference>